<feature type="binding site" evidence="7">
    <location>
        <position position="131"/>
    </location>
    <ligand>
        <name>FMN</name>
        <dbReference type="ChEBI" id="CHEBI:58210"/>
    </ligand>
</feature>
<dbReference type="InterPro" id="IPR013785">
    <property type="entry name" value="Aldolase_TIM"/>
</dbReference>
<dbReference type="PROSITE" id="PS00557">
    <property type="entry name" value="FMN_HYDROXY_ACID_DH_1"/>
    <property type="match status" value="1"/>
</dbReference>
<dbReference type="EMBL" id="QWGB01000009">
    <property type="protein sequence ID" value="RIJ21346.1"/>
    <property type="molecule type" value="Genomic_DNA"/>
</dbReference>
<dbReference type="CDD" id="cd02809">
    <property type="entry name" value="alpha_hydroxyacid_oxid_FMN"/>
    <property type="match status" value="1"/>
</dbReference>
<evidence type="ECO:0000256" key="3">
    <source>
        <dbReference type="ARBA" id="ARBA00022643"/>
    </source>
</evidence>
<evidence type="ECO:0000313" key="9">
    <source>
        <dbReference type="EMBL" id="RIJ21346.1"/>
    </source>
</evidence>
<feature type="domain" description="FMN hydroxy acid dehydrogenase" evidence="8">
    <location>
        <begin position="1"/>
        <end position="385"/>
    </location>
</feature>
<dbReference type="InterPro" id="IPR037396">
    <property type="entry name" value="FMN_HAD"/>
</dbReference>
<dbReference type="Gene3D" id="3.20.20.70">
    <property type="entry name" value="Aldolase class I"/>
    <property type="match status" value="1"/>
</dbReference>
<dbReference type="GO" id="GO:0016614">
    <property type="term" value="F:oxidoreductase activity, acting on CH-OH group of donors"/>
    <property type="evidence" value="ECO:0007669"/>
    <property type="project" value="UniProtKB-ARBA"/>
</dbReference>
<feature type="binding site" evidence="7">
    <location>
        <begin position="334"/>
        <end position="335"/>
    </location>
    <ligand>
        <name>FMN</name>
        <dbReference type="ChEBI" id="CHEBI:58210"/>
    </ligand>
</feature>
<dbReference type="PANTHER" id="PTHR10578:SF149">
    <property type="entry name" value="2-HYDROXYACID OXIDASE 2"/>
    <property type="match status" value="1"/>
</dbReference>
<dbReference type="Proteomes" id="UP000265431">
    <property type="component" value="Unassembled WGS sequence"/>
</dbReference>
<dbReference type="RefSeq" id="WP_119380498.1">
    <property type="nucleotide sequence ID" value="NZ_QWGB01000009.1"/>
</dbReference>
<dbReference type="GO" id="GO:0010181">
    <property type="term" value="F:FMN binding"/>
    <property type="evidence" value="ECO:0007669"/>
    <property type="project" value="InterPro"/>
</dbReference>
<feature type="binding site" evidence="7">
    <location>
        <position position="168"/>
    </location>
    <ligand>
        <name>glyoxylate</name>
        <dbReference type="ChEBI" id="CHEBI:36655"/>
    </ligand>
</feature>
<dbReference type="OrthoDB" id="9770452at2"/>
<evidence type="ECO:0000256" key="6">
    <source>
        <dbReference type="PIRSR" id="PIRSR000138-1"/>
    </source>
</evidence>
<feature type="binding site" evidence="7">
    <location>
        <position position="283"/>
    </location>
    <ligand>
        <name>glyoxylate</name>
        <dbReference type="ChEBI" id="CHEBI:36655"/>
    </ligand>
</feature>
<proteinExistence type="inferred from homology"/>
<protein>
    <submittedName>
        <fullName evidence="9">Alpha-hydroxy-acid oxidizing protein</fullName>
    </submittedName>
</protein>
<feature type="binding site" evidence="7">
    <location>
        <begin position="311"/>
        <end position="315"/>
    </location>
    <ligand>
        <name>FMN</name>
        <dbReference type="ChEBI" id="CHEBI:58210"/>
    </ligand>
</feature>
<feature type="binding site" evidence="7">
    <location>
        <position position="110"/>
    </location>
    <ligand>
        <name>FMN</name>
        <dbReference type="ChEBI" id="CHEBI:58210"/>
    </ligand>
</feature>
<comment type="caution">
    <text evidence="9">The sequence shown here is derived from an EMBL/GenBank/DDBJ whole genome shotgun (WGS) entry which is preliminary data.</text>
</comment>
<sequence length="385" mass="42043">MKLDRAVNIDDLRAMAKARLPRMVFDYIDGGAEDEVTLKHSVSRFDDYQLTWRTLRDVSKIDCSTTIMGQKTRLPFFISPTASTRLFHPAQGELAMAGAANAKKVIYACSTLASHTLEAIAEANPGPKWVQLYVWHDREIVKTFLKRAKTAGFTGCILTVDMPVAGNRERDPRNHFSIPPSPNLKVASQVLARPGWLWDLVRTPRITPANFTHLRGGNAGETGGVIGFVNEQFSRSTTWDDVSWMRDAWNGGFAIKGISRGEDARRAIEIGADAIWVSNHGGRQLDTAVPVIDLLPEIVEAVAGRADIIADGGVRRGAHIAKLLMRGATGVALGRASLYGLGAGGERGVEKALTILEDEFRRIMALLGATHLEELDPGLMRAPKA</sequence>
<feature type="active site" description="Proton acceptor" evidence="6">
    <location>
        <position position="280"/>
    </location>
</feature>
<comment type="cofactor">
    <cofactor evidence="1">
        <name>FMN</name>
        <dbReference type="ChEBI" id="CHEBI:58210"/>
    </cofactor>
</comment>
<dbReference type="PANTHER" id="PTHR10578">
    <property type="entry name" value="S -2-HYDROXY-ACID OXIDASE-RELATED"/>
    <property type="match status" value="1"/>
</dbReference>
<feature type="binding site" evidence="7">
    <location>
        <position position="256"/>
    </location>
    <ligand>
        <name>FMN</name>
        <dbReference type="ChEBI" id="CHEBI:58210"/>
    </ligand>
</feature>
<feature type="binding site" evidence="7">
    <location>
        <position position="280"/>
    </location>
    <ligand>
        <name>glyoxylate</name>
        <dbReference type="ChEBI" id="CHEBI:36655"/>
    </ligand>
</feature>
<evidence type="ECO:0000313" key="10">
    <source>
        <dbReference type="Proteomes" id="UP000265431"/>
    </source>
</evidence>
<feature type="binding site" evidence="7">
    <location>
        <position position="133"/>
    </location>
    <ligand>
        <name>glyoxylate</name>
        <dbReference type="ChEBI" id="CHEBI:36655"/>
    </ligand>
</feature>
<reference evidence="9 10" key="1">
    <citation type="submission" date="2018-08" db="EMBL/GenBank/DDBJ databases">
        <title>Henriciella mobilis sp. nov., isolated from seawater.</title>
        <authorList>
            <person name="Cheng H."/>
            <person name="Wu Y.-H."/>
            <person name="Xu X.-W."/>
            <person name="Guo L.-L."/>
        </authorList>
    </citation>
    <scope>NUCLEOTIDE SEQUENCE [LARGE SCALE GENOMIC DNA]</scope>
    <source>
        <strain evidence="9 10">CCUG66934</strain>
    </source>
</reference>
<dbReference type="InterPro" id="IPR008259">
    <property type="entry name" value="FMN_hydac_DH_AS"/>
</dbReference>
<dbReference type="SUPFAM" id="SSF51395">
    <property type="entry name" value="FMN-linked oxidoreductases"/>
    <property type="match status" value="1"/>
</dbReference>
<comment type="similarity">
    <text evidence="5">Belongs to the FMN-dependent alpha-hydroxy acid dehydrogenase family.</text>
</comment>
<dbReference type="InterPro" id="IPR000262">
    <property type="entry name" value="FMN-dep_DH"/>
</dbReference>
<accession>A0A399QQZ2</accession>
<organism evidence="9 10">
    <name type="scientific">Henriciella barbarensis</name>
    <dbReference type="NCBI Taxonomy" id="86342"/>
    <lineage>
        <taxon>Bacteria</taxon>
        <taxon>Pseudomonadati</taxon>
        <taxon>Pseudomonadota</taxon>
        <taxon>Alphaproteobacteria</taxon>
        <taxon>Hyphomonadales</taxon>
        <taxon>Hyphomonadaceae</taxon>
        <taxon>Henriciella</taxon>
    </lineage>
</organism>
<dbReference type="PROSITE" id="PS51349">
    <property type="entry name" value="FMN_HYDROXY_ACID_DH_2"/>
    <property type="match status" value="1"/>
</dbReference>
<evidence type="ECO:0000259" key="8">
    <source>
        <dbReference type="PROSITE" id="PS51349"/>
    </source>
</evidence>
<evidence type="ECO:0000256" key="4">
    <source>
        <dbReference type="ARBA" id="ARBA00023002"/>
    </source>
</evidence>
<dbReference type="FunFam" id="3.20.20.70:FF:000029">
    <property type="entry name" value="L-lactate dehydrogenase"/>
    <property type="match status" value="1"/>
</dbReference>
<dbReference type="Pfam" id="PF01070">
    <property type="entry name" value="FMN_dh"/>
    <property type="match status" value="1"/>
</dbReference>
<feature type="binding site" evidence="7">
    <location>
        <position position="159"/>
    </location>
    <ligand>
        <name>FMN</name>
        <dbReference type="ChEBI" id="CHEBI:58210"/>
    </ligand>
</feature>
<evidence type="ECO:0000256" key="5">
    <source>
        <dbReference type="ARBA" id="ARBA00024042"/>
    </source>
</evidence>
<feature type="binding site" evidence="7">
    <location>
        <begin position="80"/>
        <end position="82"/>
    </location>
    <ligand>
        <name>FMN</name>
        <dbReference type="ChEBI" id="CHEBI:58210"/>
    </ligand>
</feature>
<keyword evidence="10" id="KW-1185">Reference proteome</keyword>
<feature type="binding site" evidence="7">
    <location>
        <position position="278"/>
    </location>
    <ligand>
        <name>FMN</name>
        <dbReference type="ChEBI" id="CHEBI:58210"/>
    </ligand>
</feature>
<dbReference type="PIRSF" id="PIRSF000138">
    <property type="entry name" value="Al-hdrx_acd_dh"/>
    <property type="match status" value="1"/>
</dbReference>
<dbReference type="AlphaFoldDB" id="A0A399QQZ2"/>
<evidence type="ECO:0000256" key="2">
    <source>
        <dbReference type="ARBA" id="ARBA00022630"/>
    </source>
</evidence>
<keyword evidence="3 7" id="KW-0288">FMN</keyword>
<evidence type="ECO:0000256" key="7">
    <source>
        <dbReference type="PIRSR" id="PIRSR000138-2"/>
    </source>
</evidence>
<gene>
    <name evidence="9" type="ORF">D1224_13600</name>
</gene>
<dbReference type="InterPro" id="IPR012133">
    <property type="entry name" value="Alpha-hydoxy_acid_DH_FMN"/>
</dbReference>
<keyword evidence="2 7" id="KW-0285">Flavoprotein</keyword>
<feature type="binding site" evidence="7">
    <location>
        <position position="27"/>
    </location>
    <ligand>
        <name>glyoxylate</name>
        <dbReference type="ChEBI" id="CHEBI:36655"/>
    </ligand>
</feature>
<keyword evidence="4" id="KW-0560">Oxidoreductase</keyword>
<name>A0A399QQZ2_9PROT</name>
<evidence type="ECO:0000256" key="1">
    <source>
        <dbReference type="ARBA" id="ARBA00001917"/>
    </source>
</evidence>